<dbReference type="EMBL" id="OCNH01000003">
    <property type="protein sequence ID" value="SOD91843.1"/>
    <property type="molecule type" value="Genomic_DNA"/>
</dbReference>
<keyword evidence="2" id="KW-1185">Reference proteome</keyword>
<dbReference type="AlphaFoldDB" id="A0A286G8H6"/>
<name>A0A286G8H6_9BACT</name>
<organism evidence="1 2">
    <name type="scientific">Spirosoma fluviale</name>
    <dbReference type="NCBI Taxonomy" id="1597977"/>
    <lineage>
        <taxon>Bacteria</taxon>
        <taxon>Pseudomonadati</taxon>
        <taxon>Bacteroidota</taxon>
        <taxon>Cytophagia</taxon>
        <taxon>Cytophagales</taxon>
        <taxon>Cytophagaceae</taxon>
        <taxon>Spirosoma</taxon>
    </lineage>
</organism>
<reference evidence="2" key="1">
    <citation type="submission" date="2017-09" db="EMBL/GenBank/DDBJ databases">
        <authorList>
            <person name="Varghese N."/>
            <person name="Submissions S."/>
        </authorList>
    </citation>
    <scope>NUCLEOTIDE SEQUENCE [LARGE SCALE GENOMIC DNA]</scope>
    <source>
        <strain evidence="2">DSM 29961</strain>
    </source>
</reference>
<accession>A0A286G8H6</accession>
<dbReference type="Proteomes" id="UP000219452">
    <property type="component" value="Unassembled WGS sequence"/>
</dbReference>
<proteinExistence type="predicted"/>
<evidence type="ECO:0000313" key="2">
    <source>
        <dbReference type="Proteomes" id="UP000219452"/>
    </source>
</evidence>
<gene>
    <name evidence="1" type="ORF">SAMN06269250_3668</name>
</gene>
<evidence type="ECO:0000313" key="1">
    <source>
        <dbReference type="EMBL" id="SOD91843.1"/>
    </source>
</evidence>
<sequence>MRLIDMLSPILSSKETDLTGWLTYRVDLNKK</sequence>
<protein>
    <submittedName>
        <fullName evidence="1">Uncharacterized protein</fullName>
    </submittedName>
</protein>